<protein>
    <recommendedName>
        <fullName evidence="4">Secreted protein</fullName>
    </recommendedName>
</protein>
<comment type="caution">
    <text evidence="2">The sequence shown here is derived from an EMBL/GenBank/DDBJ whole genome shotgun (WGS) entry which is preliminary data.</text>
</comment>
<name>A0A2C9ZJJ3_9ACTN</name>
<accession>A0A2C9ZJJ3</accession>
<gene>
    <name evidence="2" type="ORF">CA982_14590</name>
</gene>
<feature type="chain" id="PRO_5013107384" description="Secreted protein" evidence="1">
    <location>
        <begin position="30"/>
        <end position="170"/>
    </location>
</feature>
<evidence type="ECO:0000313" key="2">
    <source>
        <dbReference type="EMBL" id="OUC77932.1"/>
    </source>
</evidence>
<feature type="signal peptide" evidence="1">
    <location>
        <begin position="1"/>
        <end position="29"/>
    </location>
</feature>
<keyword evidence="3" id="KW-1185">Reference proteome</keyword>
<dbReference type="OrthoDB" id="4570742at2"/>
<evidence type="ECO:0008006" key="4">
    <source>
        <dbReference type="Google" id="ProtNLM"/>
    </source>
</evidence>
<dbReference type="RefSeq" id="WP_086536019.1">
    <property type="nucleotide sequence ID" value="NZ_NGFO01000016.1"/>
</dbReference>
<organism evidence="2 3">
    <name type="scientific">Gordonia lacunae</name>
    <dbReference type="NCBI Taxonomy" id="417102"/>
    <lineage>
        <taxon>Bacteria</taxon>
        <taxon>Bacillati</taxon>
        <taxon>Actinomycetota</taxon>
        <taxon>Actinomycetes</taxon>
        <taxon>Mycobacteriales</taxon>
        <taxon>Gordoniaceae</taxon>
        <taxon>Gordonia</taxon>
    </lineage>
</organism>
<dbReference type="AlphaFoldDB" id="A0A2C9ZJJ3"/>
<proteinExistence type="predicted"/>
<evidence type="ECO:0000313" key="3">
    <source>
        <dbReference type="Proteomes" id="UP000194632"/>
    </source>
</evidence>
<sequence>MQLAKTGARIAATAAAVLAIGGLPALAEAAPRAVPTLPDLDLGSLSPATQSELCTFTFYQPGGTERTESAQVSVSSAGEGKTTFVFRTESVATSPYTQAAAVTWSNLDTGLSGGGYDSRTEAQVEAGTTTITLPAQNVGKGRVTVVASVSNTRGSTATSYDDCTAEYTAP</sequence>
<evidence type="ECO:0000256" key="1">
    <source>
        <dbReference type="SAM" id="SignalP"/>
    </source>
</evidence>
<reference evidence="2 3" key="1">
    <citation type="submission" date="2017-05" db="EMBL/GenBank/DDBJ databases">
        <title>Biotechnological potential of actinobacteria isolated from South African environments.</title>
        <authorList>
            <person name="Le Roes-Hill M."/>
            <person name="Prins A."/>
            <person name="Durrell K.A."/>
        </authorList>
    </citation>
    <scope>NUCLEOTIDE SEQUENCE [LARGE SCALE GENOMIC DNA]</scope>
    <source>
        <strain evidence="2">BS2</strain>
    </source>
</reference>
<dbReference type="Proteomes" id="UP000194632">
    <property type="component" value="Unassembled WGS sequence"/>
</dbReference>
<keyword evidence="1" id="KW-0732">Signal</keyword>
<dbReference type="EMBL" id="NGFO01000016">
    <property type="protein sequence ID" value="OUC77932.1"/>
    <property type="molecule type" value="Genomic_DNA"/>
</dbReference>